<organism evidence="3 4">
    <name type="scientific">Passalora fulva</name>
    <name type="common">Tomato leaf mold</name>
    <name type="synonym">Cladosporium fulvum</name>
    <dbReference type="NCBI Taxonomy" id="5499"/>
    <lineage>
        <taxon>Eukaryota</taxon>
        <taxon>Fungi</taxon>
        <taxon>Dikarya</taxon>
        <taxon>Ascomycota</taxon>
        <taxon>Pezizomycotina</taxon>
        <taxon>Dothideomycetes</taxon>
        <taxon>Dothideomycetidae</taxon>
        <taxon>Mycosphaerellales</taxon>
        <taxon>Mycosphaerellaceae</taxon>
        <taxon>Fulvia</taxon>
    </lineage>
</organism>
<feature type="region of interest" description="Disordered" evidence="1">
    <location>
        <begin position="37"/>
        <end position="57"/>
    </location>
</feature>
<reference evidence="3" key="2">
    <citation type="journal article" date="2022" name="Microb. Genom.">
        <title>A chromosome-scale genome assembly of the tomato pathogen Cladosporium fulvum reveals a compartmentalized genome architecture and the presence of a dispensable chromosome.</title>
        <authorList>
            <person name="Zaccaron A.Z."/>
            <person name="Chen L.H."/>
            <person name="Samaras A."/>
            <person name="Stergiopoulos I."/>
        </authorList>
    </citation>
    <scope>NUCLEOTIDE SEQUENCE</scope>
    <source>
        <strain evidence="3">Race5_Kim</strain>
    </source>
</reference>
<dbReference type="OMA" id="QPFKSSM"/>
<dbReference type="Proteomes" id="UP000756132">
    <property type="component" value="Chromosome 6"/>
</dbReference>
<dbReference type="KEGG" id="ffu:CLAFUR5_07707"/>
<reference evidence="3" key="1">
    <citation type="submission" date="2021-12" db="EMBL/GenBank/DDBJ databases">
        <authorList>
            <person name="Zaccaron A."/>
            <person name="Stergiopoulos I."/>
        </authorList>
    </citation>
    <scope>NUCLEOTIDE SEQUENCE</scope>
    <source>
        <strain evidence="3">Race5_Kim</strain>
    </source>
</reference>
<name>A0A9Q8LJQ6_PASFU</name>
<protein>
    <submittedName>
        <fullName evidence="3">Uncharacterized protein</fullName>
    </submittedName>
</protein>
<dbReference type="EMBL" id="CP090168">
    <property type="protein sequence ID" value="UJO18474.1"/>
    <property type="molecule type" value="Genomic_DNA"/>
</dbReference>
<feature type="chain" id="PRO_5040418988" evidence="2">
    <location>
        <begin position="22"/>
        <end position="57"/>
    </location>
</feature>
<feature type="signal peptide" evidence="2">
    <location>
        <begin position="1"/>
        <end position="21"/>
    </location>
</feature>
<evidence type="ECO:0000256" key="2">
    <source>
        <dbReference type="SAM" id="SignalP"/>
    </source>
</evidence>
<keyword evidence="2" id="KW-0732">Signal</keyword>
<dbReference type="AlphaFoldDB" id="A0A9Q8LJQ6"/>
<evidence type="ECO:0000313" key="4">
    <source>
        <dbReference type="Proteomes" id="UP000756132"/>
    </source>
</evidence>
<accession>A0A9Q8LJQ6</accession>
<feature type="compositionally biased region" description="Basic and acidic residues" evidence="1">
    <location>
        <begin position="43"/>
        <end position="57"/>
    </location>
</feature>
<keyword evidence="4" id="KW-1185">Reference proteome</keyword>
<gene>
    <name evidence="3" type="ORF">CLAFUR5_07707</name>
</gene>
<evidence type="ECO:0000313" key="3">
    <source>
        <dbReference type="EMBL" id="UJO18474.1"/>
    </source>
</evidence>
<sequence>MQPFKSSMVFALCLLLGSVVAAPVQLQARAEDLNYDVLPGKQKNPDQVRDTDAGNAY</sequence>
<dbReference type="GeneID" id="71987585"/>
<evidence type="ECO:0000256" key="1">
    <source>
        <dbReference type="SAM" id="MobiDB-lite"/>
    </source>
</evidence>
<dbReference type="OrthoDB" id="10314571at2759"/>
<proteinExistence type="predicted"/>
<dbReference type="RefSeq" id="XP_047762840.1">
    <property type="nucleotide sequence ID" value="XM_047906855.1"/>
</dbReference>